<dbReference type="RefSeq" id="WP_311586301.1">
    <property type="nucleotide sequence ID" value="NZ_JAVRFH010000284.1"/>
</dbReference>
<feature type="non-terminal residue" evidence="2">
    <location>
        <position position="1"/>
    </location>
</feature>
<dbReference type="Proteomes" id="UP001180724">
    <property type="component" value="Unassembled WGS sequence"/>
</dbReference>
<dbReference type="InterPro" id="IPR009081">
    <property type="entry name" value="PP-bd_ACP"/>
</dbReference>
<dbReference type="PANTHER" id="PTHR45527">
    <property type="entry name" value="NONRIBOSOMAL PEPTIDE SYNTHETASE"/>
    <property type="match status" value="1"/>
</dbReference>
<evidence type="ECO:0000313" key="3">
    <source>
        <dbReference type="Proteomes" id="UP001180724"/>
    </source>
</evidence>
<keyword evidence="3" id="KW-1185">Reference proteome</keyword>
<dbReference type="EMBL" id="JAVRFH010000284">
    <property type="protein sequence ID" value="MDT0616685.1"/>
    <property type="molecule type" value="Genomic_DNA"/>
</dbReference>
<name>A0ABU3B3Q8_9ACTN</name>
<dbReference type="InterPro" id="IPR045851">
    <property type="entry name" value="AMP-bd_C_sf"/>
</dbReference>
<comment type="caution">
    <text evidence="2">The sequence shown here is derived from an EMBL/GenBank/DDBJ whole genome shotgun (WGS) entry which is preliminary data.</text>
</comment>
<gene>
    <name evidence="2" type="ORF">RM812_42160</name>
</gene>
<protein>
    <recommendedName>
        <fullName evidence="1">Carrier domain-containing protein</fullName>
    </recommendedName>
</protein>
<evidence type="ECO:0000313" key="2">
    <source>
        <dbReference type="EMBL" id="MDT0616685.1"/>
    </source>
</evidence>
<dbReference type="PROSITE" id="PS50075">
    <property type="entry name" value="CARRIER"/>
    <property type="match status" value="1"/>
</dbReference>
<accession>A0ABU3B3Q8</accession>
<dbReference type="SUPFAM" id="SSF56801">
    <property type="entry name" value="Acetyl-CoA synthetase-like"/>
    <property type="match status" value="1"/>
</dbReference>
<dbReference type="Gene3D" id="3.40.50.1820">
    <property type="entry name" value="alpha/beta hydrolase"/>
    <property type="match status" value="1"/>
</dbReference>
<reference evidence="2" key="1">
    <citation type="submission" date="2024-05" db="EMBL/GenBank/DDBJ databases">
        <title>30 novel species of actinomycetes from the DSMZ collection.</title>
        <authorList>
            <person name="Nouioui I."/>
        </authorList>
    </citation>
    <scope>NUCLEOTIDE SEQUENCE</scope>
    <source>
        <strain evidence="2">DSM 40712</strain>
    </source>
</reference>
<evidence type="ECO:0000259" key="1">
    <source>
        <dbReference type="PROSITE" id="PS50075"/>
    </source>
</evidence>
<dbReference type="Gene3D" id="3.30.300.30">
    <property type="match status" value="1"/>
</dbReference>
<feature type="domain" description="Carrier" evidence="1">
    <location>
        <begin position="130"/>
        <end position="168"/>
    </location>
</feature>
<dbReference type="InterPro" id="IPR029058">
    <property type="entry name" value="AB_hydrolase_fold"/>
</dbReference>
<dbReference type="PANTHER" id="PTHR45527:SF1">
    <property type="entry name" value="FATTY ACID SYNTHASE"/>
    <property type="match status" value="1"/>
</dbReference>
<feature type="non-terminal residue" evidence="2">
    <location>
        <position position="168"/>
    </location>
</feature>
<organism evidence="2 3">
    <name type="scientific">Streptomyces lancefieldiae</name>
    <dbReference type="NCBI Taxonomy" id="3075520"/>
    <lineage>
        <taxon>Bacteria</taxon>
        <taxon>Bacillati</taxon>
        <taxon>Actinomycetota</taxon>
        <taxon>Actinomycetes</taxon>
        <taxon>Kitasatosporales</taxon>
        <taxon>Streptomycetaceae</taxon>
        <taxon>Streptomyces</taxon>
    </lineage>
</organism>
<proteinExistence type="predicted"/>
<sequence>SAAGPAGEPLDPEELVDWARQQGRDAVLTWSGEAVQAFDAVLLPERRTVCGAFVPGTAASRTRVNTPALAVSIGPLAVELPEYVRGRLPEYMVPSAVVPLPQLPLNPAGKLDRRALPSPAWYAADLSSGAPRNAYEEELCSLFSELLGVEKVGVEDDFFVLGGHSLLA</sequence>